<comment type="caution">
    <text evidence="7">The sequence shown here is derived from an EMBL/GenBank/DDBJ whole genome shotgun (WGS) entry which is preliminary data.</text>
</comment>
<dbReference type="OrthoDB" id="9801223at2"/>
<keyword evidence="4" id="KW-0408">Iron</keyword>
<keyword evidence="2 5" id="KW-0561">Oxygen transport</keyword>
<dbReference type="PANTHER" id="PTHR43396">
    <property type="entry name" value="FLAVOHEMOPROTEIN"/>
    <property type="match status" value="1"/>
</dbReference>
<evidence type="ECO:0000256" key="5">
    <source>
        <dbReference type="RuleBase" id="RU000356"/>
    </source>
</evidence>
<proteinExistence type="inferred from homology"/>
<dbReference type="Proteomes" id="UP000244906">
    <property type="component" value="Unassembled WGS sequence"/>
</dbReference>
<dbReference type="InterPro" id="IPR012292">
    <property type="entry name" value="Globin/Proto"/>
</dbReference>
<dbReference type="Gene3D" id="1.10.490.10">
    <property type="entry name" value="Globins"/>
    <property type="match status" value="1"/>
</dbReference>
<keyword evidence="3" id="KW-0479">Metal-binding</keyword>
<dbReference type="GO" id="GO:0046872">
    <property type="term" value="F:metal ion binding"/>
    <property type="evidence" value="ECO:0007669"/>
    <property type="project" value="UniProtKB-KW"/>
</dbReference>
<dbReference type="GO" id="GO:0020037">
    <property type="term" value="F:heme binding"/>
    <property type="evidence" value="ECO:0007669"/>
    <property type="project" value="InterPro"/>
</dbReference>
<evidence type="ECO:0000256" key="1">
    <source>
        <dbReference type="ARBA" id="ARBA00022617"/>
    </source>
</evidence>
<feature type="domain" description="Globin" evidence="6">
    <location>
        <begin position="1"/>
        <end position="135"/>
    </location>
</feature>
<evidence type="ECO:0000313" key="7">
    <source>
        <dbReference type="EMBL" id="PVZ69490.1"/>
    </source>
</evidence>
<accession>A0A2V1H1D9</accession>
<keyword evidence="1 5" id="KW-0349">Heme</keyword>
<dbReference type="GO" id="GO:0071949">
    <property type="term" value="F:FAD binding"/>
    <property type="evidence" value="ECO:0007669"/>
    <property type="project" value="TreeGrafter"/>
</dbReference>
<dbReference type="SUPFAM" id="SSF46458">
    <property type="entry name" value="Globin-like"/>
    <property type="match status" value="1"/>
</dbReference>
<dbReference type="GO" id="GO:0005344">
    <property type="term" value="F:oxygen carrier activity"/>
    <property type="evidence" value="ECO:0007669"/>
    <property type="project" value="UniProtKB-KW"/>
</dbReference>
<reference evidence="7 8" key="1">
    <citation type="submission" date="2018-04" db="EMBL/GenBank/DDBJ databases">
        <title>Thalassorhabdus spongiae gen. nov., sp. nov., isolated from a marine sponge in South-West Iceland.</title>
        <authorList>
            <person name="Knobloch S."/>
            <person name="Daussin A."/>
            <person name="Johannsson R."/>
            <person name="Marteinsson V.T."/>
        </authorList>
    </citation>
    <scope>NUCLEOTIDE SEQUENCE [LARGE SCALE GENOMIC DNA]</scope>
    <source>
        <strain evidence="7 8">Hp12</strain>
    </source>
</reference>
<evidence type="ECO:0000256" key="3">
    <source>
        <dbReference type="ARBA" id="ARBA00022723"/>
    </source>
</evidence>
<sequence>MNNQQKSLIAYSWHHASKDPEKLGRQFYNKLFLRHPELAPLFPKDLEAQQRKLMESISMLILGLDELDNMLEQIQELGERHHLVYQAKPEYYTLFGQVLIETIAQAANSHWSDEIENAWQIIYQLVTNSMLMRINKDL</sequence>
<dbReference type="PROSITE" id="PS01033">
    <property type="entry name" value="GLOBIN"/>
    <property type="match status" value="1"/>
</dbReference>
<dbReference type="GO" id="GO:0008941">
    <property type="term" value="F:nitric oxide dioxygenase NAD(P)H activity"/>
    <property type="evidence" value="ECO:0007669"/>
    <property type="project" value="TreeGrafter"/>
</dbReference>
<dbReference type="GO" id="GO:0046210">
    <property type="term" value="P:nitric oxide catabolic process"/>
    <property type="evidence" value="ECO:0007669"/>
    <property type="project" value="TreeGrafter"/>
</dbReference>
<dbReference type="InterPro" id="IPR009050">
    <property type="entry name" value="Globin-like_sf"/>
</dbReference>
<dbReference type="RefSeq" id="WP_116686826.1">
    <property type="nucleotide sequence ID" value="NZ_CAWNYD010000003.1"/>
</dbReference>
<dbReference type="GO" id="GO:0071500">
    <property type="term" value="P:cellular response to nitrosative stress"/>
    <property type="evidence" value="ECO:0007669"/>
    <property type="project" value="TreeGrafter"/>
</dbReference>
<dbReference type="GO" id="GO:0019825">
    <property type="term" value="F:oxygen binding"/>
    <property type="evidence" value="ECO:0007669"/>
    <property type="project" value="InterPro"/>
</dbReference>
<dbReference type="EMBL" id="QDDL01000003">
    <property type="protein sequence ID" value="PVZ69490.1"/>
    <property type="molecule type" value="Genomic_DNA"/>
</dbReference>
<gene>
    <name evidence="7" type="ORF">DC094_09165</name>
</gene>
<dbReference type="Pfam" id="PF00042">
    <property type="entry name" value="Globin"/>
    <property type="match status" value="1"/>
</dbReference>
<organism evidence="7 8">
    <name type="scientific">Pelagibaculum spongiae</name>
    <dbReference type="NCBI Taxonomy" id="2080658"/>
    <lineage>
        <taxon>Bacteria</taxon>
        <taxon>Pseudomonadati</taxon>
        <taxon>Pseudomonadota</taxon>
        <taxon>Gammaproteobacteria</taxon>
        <taxon>Oceanospirillales</taxon>
        <taxon>Pelagibaculum</taxon>
    </lineage>
</organism>
<protein>
    <recommendedName>
        <fullName evidence="6">Globin domain-containing protein</fullName>
    </recommendedName>
</protein>
<evidence type="ECO:0000259" key="6">
    <source>
        <dbReference type="PROSITE" id="PS01033"/>
    </source>
</evidence>
<evidence type="ECO:0000256" key="4">
    <source>
        <dbReference type="ARBA" id="ARBA00023004"/>
    </source>
</evidence>
<dbReference type="AlphaFoldDB" id="A0A2V1H1D9"/>
<dbReference type="InterPro" id="IPR000971">
    <property type="entry name" value="Globin"/>
</dbReference>
<name>A0A2V1H1D9_9GAMM</name>
<keyword evidence="5" id="KW-0813">Transport</keyword>
<comment type="similarity">
    <text evidence="5">Belongs to the globin family.</text>
</comment>
<keyword evidence="8" id="KW-1185">Reference proteome</keyword>
<dbReference type="PANTHER" id="PTHR43396:SF3">
    <property type="entry name" value="FLAVOHEMOPROTEIN"/>
    <property type="match status" value="1"/>
</dbReference>
<evidence type="ECO:0000313" key="8">
    <source>
        <dbReference type="Proteomes" id="UP000244906"/>
    </source>
</evidence>
<evidence type="ECO:0000256" key="2">
    <source>
        <dbReference type="ARBA" id="ARBA00022621"/>
    </source>
</evidence>